<evidence type="ECO:0000256" key="12">
    <source>
        <dbReference type="ARBA" id="ARBA00035025"/>
    </source>
</evidence>
<evidence type="ECO:0000256" key="1">
    <source>
        <dbReference type="ARBA" id="ARBA00001946"/>
    </source>
</evidence>
<dbReference type="Gene3D" id="3.40.50.150">
    <property type="entry name" value="Vaccinia Virus protein VP39"/>
    <property type="match status" value="1"/>
</dbReference>
<keyword evidence="5" id="KW-0808">Transferase</keyword>
<feature type="domain" description="PPIase FKBP-type" evidence="14">
    <location>
        <begin position="581"/>
        <end position="642"/>
    </location>
</feature>
<dbReference type="InParanoid" id="F6HLY7"/>
<dbReference type="Pfam" id="PF21224">
    <property type="entry name" value="Hen1_LCD"/>
    <property type="match status" value="1"/>
</dbReference>
<feature type="domain" description="Small RNA 2'-O-methyltransferase Hen1 La-motif C-terminal" evidence="16">
    <location>
        <begin position="222"/>
        <end position="356"/>
    </location>
</feature>
<dbReference type="InterPro" id="IPR001179">
    <property type="entry name" value="PPIase_FKBP_dom"/>
</dbReference>
<evidence type="ECO:0000256" key="11">
    <source>
        <dbReference type="ARBA" id="ARBA00029569"/>
    </source>
</evidence>
<evidence type="ECO:0000259" key="15">
    <source>
        <dbReference type="Pfam" id="PF17842"/>
    </source>
</evidence>
<sequence length="963" mass="107120">MGGAPPVVAKKTTHTPKAIIHQKFGDKACYKVEEVQGDTQNGCPGLAIPQKGPCLFRCSLQLPEFSVVSEYFKRKKDAEQSAAEKALRKLGVDPAASNSIVREPWDELISRLSYLFADEFLSSLHPLSGHFRAALQRDGDLYGLIPVSVFAVCDTKLGNICKSINPGVESNPFLVIPLVLKAAASGSFATSEGQLWMRRQNPYPPEIIQSSISSQLSSPESIWIEAVYIPYSLEKNVESLTLNVSSTGYYLDAIARKLSLADTSKILVSRTVGKASSEMRLYFSAPEWYLVDLLSDLNVEEVNSEEGSFNARASYFSGHAIYGNAILASIGYTWRSMDLFHEDVSLQSYYRLLISKIPSGVYKLSREAILTAELPMAFTTRANWKGSFPRDLLCSFCRQHRLSEPVFSMLSTPLKQSSEVSGSCKRLKVAESSAEETEYRNGAGVVPHGNESVGLGDTFMCEIKIYSKLQDLIIEYSPKDSYRKHSDALQNSSLRVLLCLNTYFKELDMPLEKLASAADIHIYPEKFAKTFASCPSIHNLRQRNETQRERLLDSNSINQPYIMPGHELYSFNIKGPDSGTSPSNGSLACINYVAFLVAEGEHMKERVESNDEFEFEIGVGAVIPHLEVVVTQMSVGQSACFNMDLPPQELILAATGDPVKTISLLSSKVCFLEYSIVLLRVTEPLEDRMEQALFSPPLSKQRVGFALQHIKESSAATLIDFGCGSGSLLDSLLDFPTSLEKIVGVDISKKSLSRAAKLLHSKLSRNSDAGEPSGGIKSAILYEGSITFFDPRLYGFDIGTCLEVIEHMEEDQACLFGDVVLSYFCPKVLIVSTPNYEYNAILQRSNPSNQEEDPDETSQSQACRFRNHDHKFEWTRKQFNHWASNLARKHNYSVEFSGVGGSADVEPGFASHMAVFRRSVPLETDNHPNPVDLIRQYEVVWEWDRSNSRIHSNINEMKAFCCC</sequence>
<dbReference type="GO" id="GO:0034587">
    <property type="term" value="P:piRNA processing"/>
    <property type="evidence" value="ECO:0000318"/>
    <property type="project" value="GO_Central"/>
</dbReference>
<dbReference type="PaxDb" id="29760-VIT_10s0003g05070.t01"/>
<comment type="catalytic activity">
    <reaction evidence="13">
        <text>small RNA 3'-end nucleotide + S-adenosyl-L-methionine = small RNA 3'-end 2'-O-methylnucleotide + S-adenosyl-L-homocysteine + H(+)</text>
        <dbReference type="Rhea" id="RHEA:37887"/>
        <dbReference type="Rhea" id="RHEA-COMP:10415"/>
        <dbReference type="Rhea" id="RHEA-COMP:10416"/>
        <dbReference type="ChEBI" id="CHEBI:15378"/>
        <dbReference type="ChEBI" id="CHEBI:57856"/>
        <dbReference type="ChEBI" id="CHEBI:59789"/>
        <dbReference type="ChEBI" id="CHEBI:74896"/>
        <dbReference type="ChEBI" id="CHEBI:74898"/>
        <dbReference type="EC" id="2.1.1.386"/>
    </reaction>
</comment>
<dbReference type="PANTHER" id="PTHR21404:SF3">
    <property type="entry name" value="SMALL RNA 2'-O-METHYLTRANSFERASE"/>
    <property type="match status" value="1"/>
</dbReference>
<feature type="domain" description="dsRNA binding" evidence="17">
    <location>
        <begin position="21"/>
        <end position="91"/>
    </location>
</feature>
<dbReference type="SUPFAM" id="SSF54534">
    <property type="entry name" value="FKBP-like"/>
    <property type="match status" value="1"/>
</dbReference>
<dbReference type="GO" id="GO:0003755">
    <property type="term" value="F:peptidyl-prolyl cis-trans isomerase activity"/>
    <property type="evidence" value="ECO:0007669"/>
    <property type="project" value="InterPro"/>
</dbReference>
<dbReference type="Proteomes" id="UP000009183">
    <property type="component" value="Chromosome 10"/>
</dbReference>
<evidence type="ECO:0000256" key="13">
    <source>
        <dbReference type="ARBA" id="ARBA00048418"/>
    </source>
</evidence>
<dbReference type="FunFam" id="3.30.160.20:FF:000058">
    <property type="entry name" value="Small RNA 2"/>
    <property type="match status" value="1"/>
</dbReference>
<comment type="similarity">
    <text evidence="2">Belongs to the methyltransferase superfamily. HEN1 family.</text>
</comment>
<keyword evidence="9" id="KW-0694">RNA-binding</keyword>
<dbReference type="GO" id="GO:0003723">
    <property type="term" value="F:RNA binding"/>
    <property type="evidence" value="ECO:0007669"/>
    <property type="project" value="UniProtKB-KW"/>
</dbReference>
<dbReference type="GO" id="GO:0008173">
    <property type="term" value="F:RNA methyltransferase activity"/>
    <property type="evidence" value="ECO:0000318"/>
    <property type="project" value="GO_Central"/>
</dbReference>
<reference evidence="19" key="1">
    <citation type="journal article" date="2007" name="Nature">
        <title>The grapevine genome sequence suggests ancestral hexaploidization in major angiosperm phyla.</title>
        <authorList>
            <consortium name="The French-Italian Public Consortium for Grapevine Genome Characterization."/>
            <person name="Jaillon O."/>
            <person name="Aury J.-M."/>
            <person name="Noel B."/>
            <person name="Policriti A."/>
            <person name="Clepet C."/>
            <person name="Casagrande A."/>
            <person name="Choisne N."/>
            <person name="Aubourg S."/>
            <person name="Vitulo N."/>
            <person name="Jubin C."/>
            <person name="Vezzi A."/>
            <person name="Legeai F."/>
            <person name="Hugueney P."/>
            <person name="Dasilva C."/>
            <person name="Horner D."/>
            <person name="Mica E."/>
            <person name="Jublot D."/>
            <person name="Poulain J."/>
            <person name="Bruyere C."/>
            <person name="Billault A."/>
            <person name="Segurens B."/>
            <person name="Gouyvenoux M."/>
            <person name="Ugarte E."/>
            <person name="Cattonaro F."/>
            <person name="Anthouard V."/>
            <person name="Vico V."/>
            <person name="Del Fabbro C."/>
            <person name="Alaux M."/>
            <person name="Di Gaspero G."/>
            <person name="Dumas V."/>
            <person name="Felice N."/>
            <person name="Paillard S."/>
            <person name="Juman I."/>
            <person name="Moroldo M."/>
            <person name="Scalabrin S."/>
            <person name="Canaguier A."/>
            <person name="Le Clainche I."/>
            <person name="Malacrida G."/>
            <person name="Durand E."/>
            <person name="Pesole G."/>
            <person name="Laucou V."/>
            <person name="Chatelet P."/>
            <person name="Merdinoglu D."/>
            <person name="Delledonne M."/>
            <person name="Pezzotti M."/>
            <person name="Lecharny A."/>
            <person name="Scarpelli C."/>
            <person name="Artiguenave F."/>
            <person name="Pe M.E."/>
            <person name="Valle G."/>
            <person name="Morgante M."/>
            <person name="Caboche M."/>
            <person name="Adam-Blondon A.-F."/>
            <person name="Weissenbach J."/>
            <person name="Quetier F."/>
            <person name="Wincker P."/>
        </authorList>
    </citation>
    <scope>NUCLEOTIDE SEQUENCE [LARGE SCALE GENOMIC DNA]</scope>
    <source>
        <strain evidence="19">cv. Pinot noir / PN40024</strain>
    </source>
</reference>
<keyword evidence="4" id="KW-0489">Methyltransferase</keyword>
<dbReference type="Gene3D" id="3.30.160.20">
    <property type="match status" value="1"/>
</dbReference>
<accession>F6HLY7</accession>
<evidence type="ECO:0000256" key="2">
    <source>
        <dbReference type="ARBA" id="ARBA00009026"/>
    </source>
</evidence>
<dbReference type="GO" id="GO:0005737">
    <property type="term" value="C:cytoplasm"/>
    <property type="evidence" value="ECO:0000318"/>
    <property type="project" value="GO_Central"/>
</dbReference>
<keyword evidence="10" id="KW-0943">RNA-mediated gene silencing</keyword>
<comment type="cofactor">
    <cofactor evidence="1">
        <name>Mg(2+)</name>
        <dbReference type="ChEBI" id="CHEBI:18420"/>
    </cofactor>
</comment>
<dbReference type="GO" id="GO:0046872">
    <property type="term" value="F:metal ion binding"/>
    <property type="evidence" value="ECO:0007669"/>
    <property type="project" value="UniProtKB-KW"/>
</dbReference>
<keyword evidence="19" id="KW-1185">Reference proteome</keyword>
<dbReference type="AlphaFoldDB" id="F6HLY7"/>
<evidence type="ECO:0000256" key="9">
    <source>
        <dbReference type="ARBA" id="ARBA00022884"/>
    </source>
</evidence>
<evidence type="ECO:0000256" key="7">
    <source>
        <dbReference type="ARBA" id="ARBA00022723"/>
    </source>
</evidence>
<dbReference type="EC" id="2.1.1.386" evidence="12"/>
<keyword evidence="6" id="KW-0949">S-adenosyl-L-methionine</keyword>
<evidence type="ECO:0000256" key="4">
    <source>
        <dbReference type="ARBA" id="ARBA00022603"/>
    </source>
</evidence>
<proteinExistence type="inferred from homology"/>
<dbReference type="InterPro" id="IPR056755">
    <property type="entry name" value="DSRM_2"/>
</dbReference>
<gene>
    <name evidence="18" type="ordered locus">VIT_10s0003g05070</name>
</gene>
<evidence type="ECO:0000256" key="6">
    <source>
        <dbReference type="ARBA" id="ARBA00022691"/>
    </source>
</evidence>
<name>F6HLY7_VITVI</name>
<dbReference type="InterPro" id="IPR046357">
    <property type="entry name" value="PPIase_dom_sf"/>
</dbReference>
<evidence type="ECO:0000256" key="10">
    <source>
        <dbReference type="ARBA" id="ARBA00023158"/>
    </source>
</evidence>
<dbReference type="EMBL" id="FN595992">
    <property type="protein sequence ID" value="CCB55862.1"/>
    <property type="molecule type" value="Genomic_DNA"/>
</dbReference>
<evidence type="ECO:0000313" key="18">
    <source>
        <dbReference type="EMBL" id="CCB55862.1"/>
    </source>
</evidence>
<dbReference type="Gene3D" id="3.10.50.40">
    <property type="match status" value="1"/>
</dbReference>
<dbReference type="Pfam" id="PF00254">
    <property type="entry name" value="FKBP_C"/>
    <property type="match status" value="1"/>
</dbReference>
<evidence type="ECO:0000259" key="17">
    <source>
        <dbReference type="Pfam" id="PF24995"/>
    </source>
</evidence>
<keyword evidence="8" id="KW-0460">Magnesium</keyword>
<dbReference type="InterPro" id="IPR040870">
    <property type="entry name" value="HEN1_dsRBD2"/>
</dbReference>
<dbReference type="SUPFAM" id="SSF54768">
    <property type="entry name" value="dsRNA-binding domain-like"/>
    <property type="match status" value="1"/>
</dbReference>
<dbReference type="Pfam" id="PF17842">
    <property type="entry name" value="dsRBD2"/>
    <property type="match status" value="1"/>
</dbReference>
<protein>
    <recommendedName>
        <fullName evidence="3">Small RNA 2'-O-methyltransferase</fullName>
        <ecNumber evidence="12">2.1.1.386</ecNumber>
    </recommendedName>
    <alternativeName>
        <fullName evidence="11">Rotamase</fullName>
    </alternativeName>
</protein>
<dbReference type="GO" id="GO:0001510">
    <property type="term" value="P:RNA methylation"/>
    <property type="evidence" value="ECO:0007669"/>
    <property type="project" value="InterPro"/>
</dbReference>
<evidence type="ECO:0000256" key="3">
    <source>
        <dbReference type="ARBA" id="ARBA00021330"/>
    </source>
</evidence>
<evidence type="ECO:0000259" key="14">
    <source>
        <dbReference type="Pfam" id="PF00254"/>
    </source>
</evidence>
<dbReference type="Pfam" id="PF24995">
    <property type="entry name" value="DSRM_2"/>
    <property type="match status" value="1"/>
</dbReference>
<dbReference type="SUPFAM" id="SSF53335">
    <property type="entry name" value="S-adenosyl-L-methionine-dependent methyltransferases"/>
    <property type="match status" value="1"/>
</dbReference>
<dbReference type="GO" id="GO:0008171">
    <property type="term" value="F:O-methyltransferase activity"/>
    <property type="evidence" value="ECO:0000318"/>
    <property type="project" value="GO_Central"/>
</dbReference>
<dbReference type="eggNOG" id="KOG1045">
    <property type="taxonomic scope" value="Eukaryota"/>
</dbReference>
<dbReference type="STRING" id="29760.F6HLY7"/>
<evidence type="ECO:0000259" key="16">
    <source>
        <dbReference type="Pfam" id="PF18441"/>
    </source>
</evidence>
<evidence type="ECO:0000256" key="5">
    <source>
        <dbReference type="ARBA" id="ARBA00022679"/>
    </source>
</evidence>
<dbReference type="FunCoup" id="F6HLY7">
    <property type="interactions" value="1437"/>
</dbReference>
<evidence type="ECO:0000313" key="19">
    <source>
        <dbReference type="Proteomes" id="UP000009183"/>
    </source>
</evidence>
<dbReference type="GO" id="GO:0005634">
    <property type="term" value="C:nucleus"/>
    <property type="evidence" value="ECO:0000318"/>
    <property type="project" value="GO_Central"/>
</dbReference>
<keyword evidence="7" id="KW-0479">Metal-binding</keyword>
<feature type="domain" description="HEN1 double-stranded RNA binding" evidence="15">
    <location>
        <begin position="358"/>
        <end position="504"/>
    </location>
</feature>
<dbReference type="PANTHER" id="PTHR21404">
    <property type="entry name" value="HEN1"/>
    <property type="match status" value="1"/>
</dbReference>
<dbReference type="InterPro" id="IPR026610">
    <property type="entry name" value="Hen1"/>
</dbReference>
<dbReference type="FunFam" id="3.40.50.150:FF:000215">
    <property type="entry name" value="Hua enhancer1"/>
    <property type="match status" value="1"/>
</dbReference>
<evidence type="ECO:0000256" key="8">
    <source>
        <dbReference type="ARBA" id="ARBA00022842"/>
    </source>
</evidence>
<dbReference type="InterPro" id="IPR029063">
    <property type="entry name" value="SAM-dependent_MTases_sf"/>
</dbReference>
<dbReference type="Pfam" id="PF18441">
    <property type="entry name" value="Hen1_Lam_C"/>
    <property type="match status" value="1"/>
</dbReference>
<dbReference type="GO" id="GO:0090486">
    <property type="term" value="F:small RNA 2'-O-methyltransferase activity"/>
    <property type="evidence" value="ECO:0007669"/>
    <property type="project" value="UniProtKB-EC"/>
</dbReference>
<dbReference type="GO" id="GO:0030422">
    <property type="term" value="P:siRNA processing"/>
    <property type="evidence" value="ECO:0000318"/>
    <property type="project" value="GO_Central"/>
</dbReference>
<dbReference type="OrthoDB" id="2154311at2759"/>
<organism evidence="18 19">
    <name type="scientific">Vitis vinifera</name>
    <name type="common">Grape</name>
    <dbReference type="NCBI Taxonomy" id="29760"/>
    <lineage>
        <taxon>Eukaryota</taxon>
        <taxon>Viridiplantae</taxon>
        <taxon>Streptophyta</taxon>
        <taxon>Embryophyta</taxon>
        <taxon>Tracheophyta</taxon>
        <taxon>Spermatophyta</taxon>
        <taxon>Magnoliopsida</taxon>
        <taxon>eudicotyledons</taxon>
        <taxon>Gunneridae</taxon>
        <taxon>Pentapetalae</taxon>
        <taxon>rosids</taxon>
        <taxon>Vitales</taxon>
        <taxon>Vitaceae</taxon>
        <taxon>Viteae</taxon>
        <taxon>Vitis</taxon>
    </lineage>
</organism>
<dbReference type="InterPro" id="IPR040813">
    <property type="entry name" value="Hen1_Lam_C"/>
</dbReference>
<dbReference type="ExpressionAtlas" id="F6HLY7">
    <property type="expression patterns" value="baseline and differential"/>
</dbReference>
<dbReference type="HOGENOM" id="CLU_001342_0_0_1"/>